<sequence>MNIKPIRIGIMLCLVTILFGYILGGAFGAANSTIKGYFHQQVYVTHAQNFTSEQDKVTAYNKAKAYIKRAHLHSGAIGSAALVTILALGFCGVSERKKKLTSIMIGFGASGYGVFVWTLMALMTPMIGKSAAHELVAVLAIPTGLALVVGTIVTMIFVMVDDK</sequence>
<evidence type="ECO:0000256" key="1">
    <source>
        <dbReference type="SAM" id="Phobius"/>
    </source>
</evidence>
<dbReference type="Proteomes" id="UP000811844">
    <property type="component" value="Unassembled WGS sequence"/>
</dbReference>
<feature type="transmembrane region" description="Helical" evidence="1">
    <location>
        <begin position="103"/>
        <end position="123"/>
    </location>
</feature>
<protein>
    <recommendedName>
        <fullName evidence="4">DUF423 domain-containing protein</fullName>
    </recommendedName>
</protein>
<keyword evidence="1" id="KW-1133">Transmembrane helix</keyword>
<dbReference type="RefSeq" id="WP_153665884.1">
    <property type="nucleotide sequence ID" value="NZ_JAAIKR010000016.1"/>
</dbReference>
<keyword evidence="3" id="KW-1185">Reference proteome</keyword>
<accession>A0ABS5I534</accession>
<organism evidence="2 3">
    <name type="scientific">Shewanella intestini</name>
    <dbReference type="NCBI Taxonomy" id="2017544"/>
    <lineage>
        <taxon>Bacteria</taxon>
        <taxon>Pseudomonadati</taxon>
        <taxon>Pseudomonadota</taxon>
        <taxon>Gammaproteobacteria</taxon>
        <taxon>Alteromonadales</taxon>
        <taxon>Shewanellaceae</taxon>
        <taxon>Shewanella</taxon>
    </lineage>
</organism>
<gene>
    <name evidence="2" type="ORF">G3R48_14295</name>
</gene>
<proteinExistence type="predicted"/>
<keyword evidence="1" id="KW-0812">Transmembrane</keyword>
<comment type="caution">
    <text evidence="2">The sequence shown here is derived from an EMBL/GenBank/DDBJ whole genome shotgun (WGS) entry which is preliminary data.</text>
</comment>
<dbReference type="EMBL" id="JAAIKR010000016">
    <property type="protein sequence ID" value="MBR9729147.1"/>
    <property type="molecule type" value="Genomic_DNA"/>
</dbReference>
<evidence type="ECO:0000313" key="2">
    <source>
        <dbReference type="EMBL" id="MBR9729147.1"/>
    </source>
</evidence>
<reference evidence="2 3" key="1">
    <citation type="submission" date="2020-02" db="EMBL/GenBank/DDBJ databases">
        <title>Shewanella WXL01 sp. nov., a marine bacterium isolated from green algae in Luhuitou Fringing Reef (Northern South China Sea).</title>
        <authorList>
            <person name="Wang X."/>
        </authorList>
    </citation>
    <scope>NUCLEOTIDE SEQUENCE [LARGE SCALE GENOMIC DNA]</scope>
    <source>
        <strain evidence="2 3">MCCC 1A01895</strain>
    </source>
</reference>
<name>A0ABS5I534_9GAMM</name>
<evidence type="ECO:0000313" key="3">
    <source>
        <dbReference type="Proteomes" id="UP000811844"/>
    </source>
</evidence>
<keyword evidence="1" id="KW-0472">Membrane</keyword>
<feature type="transmembrane region" description="Helical" evidence="1">
    <location>
        <begin position="135"/>
        <end position="160"/>
    </location>
</feature>
<evidence type="ECO:0008006" key="4">
    <source>
        <dbReference type="Google" id="ProtNLM"/>
    </source>
</evidence>
<feature type="transmembrane region" description="Helical" evidence="1">
    <location>
        <begin position="70"/>
        <end position="91"/>
    </location>
</feature>